<comment type="caution">
    <text evidence="1">The sequence shown here is derived from an EMBL/GenBank/DDBJ whole genome shotgun (WGS) entry which is preliminary data.</text>
</comment>
<accession>A0A9Q3Z103</accession>
<dbReference type="AlphaFoldDB" id="A0A9Q3Z103"/>
<dbReference type="RefSeq" id="WP_003377942.1">
    <property type="nucleotide sequence ID" value="NZ_JAAMYB010000015.1"/>
</dbReference>
<dbReference type="EMBL" id="JAAMYB010000015">
    <property type="protein sequence ID" value="MCD3195730.1"/>
    <property type="molecule type" value="Genomic_DNA"/>
</dbReference>
<evidence type="ECO:0000313" key="1">
    <source>
        <dbReference type="EMBL" id="MCD3195730.1"/>
    </source>
</evidence>
<dbReference type="SUPFAM" id="SSF101386">
    <property type="entry name" value="all-alpha NTP pyrophosphatases"/>
    <property type="match status" value="1"/>
</dbReference>
<name>A0A9Q3Z103_CLOBO</name>
<evidence type="ECO:0008006" key="3">
    <source>
        <dbReference type="Google" id="ProtNLM"/>
    </source>
</evidence>
<reference evidence="1" key="1">
    <citation type="submission" date="2020-02" db="EMBL/GenBank/DDBJ databases">
        <authorList>
            <person name="Fillo S."/>
            <person name="Giordani F."/>
            <person name="Tonon E."/>
            <person name="Drigo I."/>
            <person name="Anselmo A."/>
            <person name="Fortunato A."/>
            <person name="Bano L."/>
            <person name="Lista F."/>
        </authorList>
    </citation>
    <scope>NUCLEOTIDE SEQUENCE</scope>
    <source>
        <strain evidence="1">IZSVe-TV_9877_3_12</strain>
    </source>
</reference>
<organism evidence="1 2">
    <name type="scientific">Clostridium botulinum C</name>
    <dbReference type="NCBI Taxonomy" id="36828"/>
    <lineage>
        <taxon>Bacteria</taxon>
        <taxon>Bacillati</taxon>
        <taxon>Bacillota</taxon>
        <taxon>Clostridia</taxon>
        <taxon>Eubacteriales</taxon>
        <taxon>Clostridiaceae</taxon>
        <taxon>Clostridium</taxon>
    </lineage>
</organism>
<dbReference type="CDD" id="cd11527">
    <property type="entry name" value="NTP-PPase_dUTPase"/>
    <property type="match status" value="1"/>
</dbReference>
<dbReference type="Pfam" id="PF08761">
    <property type="entry name" value="dUTPase_2"/>
    <property type="match status" value="1"/>
</dbReference>
<evidence type="ECO:0000313" key="2">
    <source>
        <dbReference type="Proteomes" id="UP000813637"/>
    </source>
</evidence>
<proteinExistence type="predicted"/>
<dbReference type="Proteomes" id="UP000813637">
    <property type="component" value="Unassembled WGS sequence"/>
</dbReference>
<sequence>MELKKFLEMQKKLDAVIVEKHYGKIEQKEFLNERLLGLHVEVSELANATRCFKYWSTKEPESKERILDEYADVMHLWLSVGQTLGFNAKEIEEAYLKKHKENYRRQEQGY</sequence>
<reference evidence="1" key="2">
    <citation type="journal article" date="2021" name="Microorganisms">
        <title>Extensive Genome Exploration of Clostridium botulinum Group III Field Strains.</title>
        <authorList>
            <person name="Fillo S."/>
            <person name="Giordani F."/>
            <person name="Tonon E."/>
            <person name="Drigo I."/>
            <person name="Anselmo A."/>
            <person name="Fortunato A."/>
            <person name="Lista F."/>
            <person name="Bano L."/>
        </authorList>
    </citation>
    <scope>NUCLEOTIDE SEQUENCE</scope>
    <source>
        <strain evidence="1">IZSVe-TV_9877_3_12</strain>
    </source>
</reference>
<protein>
    <recommendedName>
        <fullName evidence="3">dUTPase</fullName>
    </recommendedName>
</protein>
<gene>
    <name evidence="1" type="ORF">G8S53_10625</name>
</gene>
<dbReference type="Gene3D" id="1.10.4010.10">
    <property type="entry name" value="Type II deoxyuridine triphosphatase"/>
    <property type="match status" value="2"/>
</dbReference>
<dbReference type="InterPro" id="IPR014871">
    <property type="entry name" value="dUTPase/dCTP_pyrophosphatase"/>
</dbReference>